<organism evidence="2 3">
    <name type="scientific">Gossypium lobatum</name>
    <dbReference type="NCBI Taxonomy" id="34289"/>
    <lineage>
        <taxon>Eukaryota</taxon>
        <taxon>Viridiplantae</taxon>
        <taxon>Streptophyta</taxon>
        <taxon>Embryophyta</taxon>
        <taxon>Tracheophyta</taxon>
        <taxon>Spermatophyta</taxon>
        <taxon>Magnoliopsida</taxon>
        <taxon>eudicotyledons</taxon>
        <taxon>Gunneridae</taxon>
        <taxon>Pentapetalae</taxon>
        <taxon>rosids</taxon>
        <taxon>malvids</taxon>
        <taxon>Malvales</taxon>
        <taxon>Malvaceae</taxon>
        <taxon>Malvoideae</taxon>
        <taxon>Gossypium</taxon>
    </lineage>
</organism>
<dbReference type="Gene3D" id="3.30.420.10">
    <property type="entry name" value="Ribonuclease H-like superfamily/Ribonuclease H"/>
    <property type="match status" value="1"/>
</dbReference>
<dbReference type="SUPFAM" id="SSF53098">
    <property type="entry name" value="Ribonuclease H-like"/>
    <property type="match status" value="1"/>
</dbReference>
<dbReference type="AlphaFoldDB" id="A0A7J8M8I6"/>
<dbReference type="GO" id="GO:0003676">
    <property type="term" value="F:nucleic acid binding"/>
    <property type="evidence" value="ECO:0007669"/>
    <property type="project" value="InterPro"/>
</dbReference>
<dbReference type="PANTHER" id="PTHR47074:SF61">
    <property type="entry name" value="RNASE H TYPE-1 DOMAIN-CONTAINING PROTEIN"/>
    <property type="match status" value="1"/>
</dbReference>
<accession>A0A7J8M8I6</accession>
<evidence type="ECO:0000313" key="3">
    <source>
        <dbReference type="Proteomes" id="UP000593572"/>
    </source>
</evidence>
<dbReference type="CDD" id="cd06222">
    <property type="entry name" value="RNase_H_like"/>
    <property type="match status" value="1"/>
</dbReference>
<dbReference type="InterPro" id="IPR044730">
    <property type="entry name" value="RNase_H-like_dom_plant"/>
</dbReference>
<feature type="domain" description="RNase H type-1" evidence="1">
    <location>
        <begin position="24"/>
        <end position="145"/>
    </location>
</feature>
<dbReference type="Pfam" id="PF13456">
    <property type="entry name" value="RVT_3"/>
    <property type="match status" value="1"/>
</dbReference>
<dbReference type="InterPro" id="IPR012337">
    <property type="entry name" value="RNaseH-like_sf"/>
</dbReference>
<sequence length="176" mass="19791">KKLPGKGSNIERWRILEWLNLKINFDVTFNKQKRRSCSGIVIRDSNGEILGSKTVLNNNIPSVFAAKALTCVQTVQMSLKMGLSMVELKGDALLVIRKSQSNGLDKPKKGACIRDIQQLKRGFQICRFKHTPRMANRVANTLATKEKWLKLNRDVKEDGEIGKGRKLKTLSGTVID</sequence>
<comment type="caution">
    <text evidence="2">The sequence shown here is derived from an EMBL/GenBank/DDBJ whole genome shotgun (WGS) entry which is preliminary data.</text>
</comment>
<dbReference type="Proteomes" id="UP000593572">
    <property type="component" value="Unassembled WGS sequence"/>
</dbReference>
<gene>
    <name evidence="2" type="ORF">Golob_017891</name>
</gene>
<feature type="non-terminal residue" evidence="2">
    <location>
        <position position="176"/>
    </location>
</feature>
<name>A0A7J8M8I6_9ROSI</name>
<evidence type="ECO:0000313" key="2">
    <source>
        <dbReference type="EMBL" id="MBA0561031.1"/>
    </source>
</evidence>
<reference evidence="2 3" key="1">
    <citation type="journal article" date="2019" name="Genome Biol. Evol.">
        <title>Insights into the evolution of the New World diploid cottons (Gossypium, subgenus Houzingenia) based on genome sequencing.</title>
        <authorList>
            <person name="Grover C.E."/>
            <person name="Arick M.A. 2nd"/>
            <person name="Thrash A."/>
            <person name="Conover J.L."/>
            <person name="Sanders W.S."/>
            <person name="Peterson D.G."/>
            <person name="Frelichowski J.E."/>
            <person name="Scheffler J.A."/>
            <person name="Scheffler B.E."/>
            <person name="Wendel J.F."/>
        </authorList>
    </citation>
    <scope>NUCLEOTIDE SEQUENCE [LARGE SCALE GENOMIC DNA]</scope>
    <source>
        <strain evidence="2">157</strain>
        <tissue evidence="2">Leaf</tissue>
    </source>
</reference>
<dbReference type="GO" id="GO:0004523">
    <property type="term" value="F:RNA-DNA hybrid ribonuclease activity"/>
    <property type="evidence" value="ECO:0007669"/>
    <property type="project" value="InterPro"/>
</dbReference>
<evidence type="ECO:0000259" key="1">
    <source>
        <dbReference type="Pfam" id="PF13456"/>
    </source>
</evidence>
<keyword evidence="3" id="KW-1185">Reference proteome</keyword>
<proteinExistence type="predicted"/>
<dbReference type="InterPro" id="IPR036397">
    <property type="entry name" value="RNaseH_sf"/>
</dbReference>
<dbReference type="InterPro" id="IPR052929">
    <property type="entry name" value="RNase_H-like_EbsB-rel"/>
</dbReference>
<dbReference type="PANTHER" id="PTHR47074">
    <property type="entry name" value="BNAC02G40300D PROTEIN"/>
    <property type="match status" value="1"/>
</dbReference>
<protein>
    <recommendedName>
        <fullName evidence="1">RNase H type-1 domain-containing protein</fullName>
    </recommendedName>
</protein>
<dbReference type="EMBL" id="JABEZX010000007">
    <property type="protein sequence ID" value="MBA0561031.1"/>
    <property type="molecule type" value="Genomic_DNA"/>
</dbReference>
<dbReference type="InterPro" id="IPR002156">
    <property type="entry name" value="RNaseH_domain"/>
</dbReference>